<feature type="transmembrane region" description="Helical" evidence="1">
    <location>
        <begin position="135"/>
        <end position="160"/>
    </location>
</feature>
<evidence type="ECO:0000313" key="3">
    <source>
        <dbReference type="Proteomes" id="UP000007726"/>
    </source>
</evidence>
<dbReference type="Gene3D" id="1.20.1630.10">
    <property type="entry name" value="Formate dehydrogenase/DMSO reductase domain"/>
    <property type="match status" value="1"/>
</dbReference>
<dbReference type="GO" id="GO:0019645">
    <property type="term" value="P:anaerobic electron transport chain"/>
    <property type="evidence" value="ECO:0007669"/>
    <property type="project" value="InterPro"/>
</dbReference>
<dbReference type="GO" id="GO:0005886">
    <property type="term" value="C:plasma membrane"/>
    <property type="evidence" value="ECO:0007669"/>
    <property type="project" value="TreeGrafter"/>
</dbReference>
<dbReference type="Pfam" id="PF04976">
    <property type="entry name" value="DmsC"/>
    <property type="match status" value="1"/>
</dbReference>
<keyword evidence="1" id="KW-0812">Transmembrane</keyword>
<dbReference type="KEGG" id="dhd:Dhaf_2336"/>
<keyword evidence="1" id="KW-1133">Transmembrane helix</keyword>
<dbReference type="GO" id="GO:0009389">
    <property type="term" value="F:dimethyl sulfoxide reductase activity"/>
    <property type="evidence" value="ECO:0007669"/>
    <property type="project" value="TreeGrafter"/>
</dbReference>
<feature type="transmembrane region" description="Helical" evidence="1">
    <location>
        <begin position="172"/>
        <end position="192"/>
    </location>
</feature>
<dbReference type="HOGENOM" id="CLU_064909_1_0_9"/>
<accession>B8FTD3</accession>
<feature type="transmembrane region" description="Helical" evidence="1">
    <location>
        <begin position="79"/>
        <end position="97"/>
    </location>
</feature>
<feature type="transmembrane region" description="Helical" evidence="1">
    <location>
        <begin position="6"/>
        <end position="30"/>
    </location>
</feature>
<keyword evidence="1" id="KW-0472">Membrane</keyword>
<dbReference type="PANTHER" id="PTHR38095:SF2">
    <property type="entry name" value="ANAEROBIC DIMETHYL SULFOXIDE REDUCTASE CHAIN C"/>
    <property type="match status" value="1"/>
</dbReference>
<reference evidence="2 3" key="1">
    <citation type="journal article" date="2012" name="BMC Microbiol.">
        <title>Genome sequence of Desulfitobacterium hafniense DCB-2, a Gram-positive anaerobe capable of dehalogenation and metal reduction.</title>
        <authorList>
            <person name="Kim S.H."/>
            <person name="Harzman C."/>
            <person name="Davis J.K."/>
            <person name="Hutcheson R."/>
            <person name="Broderick J.B."/>
            <person name="Marsh T.L."/>
            <person name="Tiedje J.M."/>
        </authorList>
    </citation>
    <scope>NUCLEOTIDE SEQUENCE [LARGE SCALE GENOMIC DNA]</scope>
    <source>
        <strain evidence="3">DSM 10664 / DCB-2</strain>
    </source>
</reference>
<sequence>MEELALILFSICLQAAIGLMIFATLAKYLYKDASYKVAVVSAAALAVIGLLASFLHLGQPFRAVNSLAHFATSWLSREIWLTSIFTGLTVVTALLLLFKPASQGLVRTFMALAAVFGLLDVYAMASVYTSTSVSAWNYSAVTVEFYAAAISMGALLFLTLSGSEGSKVRQPAVIITGIAVALQVAAMVGYYIQLGASSSSAAQQSLALLSGMSGAMAVKWLFILLGTGLLLFPIQKQQLSVNSSGQAAAEVAAAGLSGTTIYIAAALLVIGQIVGRYLFYAMMIASRVGLS</sequence>
<protein>
    <submittedName>
        <fullName evidence="2">Anaerobic dimethyl sulfoxide reductase subunit C</fullName>
    </submittedName>
</protein>
<feature type="transmembrane region" description="Helical" evidence="1">
    <location>
        <begin position="212"/>
        <end position="232"/>
    </location>
</feature>
<evidence type="ECO:0000313" key="2">
    <source>
        <dbReference type="EMBL" id="ACL20367.1"/>
    </source>
</evidence>
<feature type="transmembrane region" description="Helical" evidence="1">
    <location>
        <begin position="253"/>
        <end position="274"/>
    </location>
</feature>
<feature type="transmembrane region" description="Helical" evidence="1">
    <location>
        <begin position="37"/>
        <end position="59"/>
    </location>
</feature>
<dbReference type="RefSeq" id="WP_015943979.1">
    <property type="nucleotide sequence ID" value="NC_011830.1"/>
</dbReference>
<dbReference type="Proteomes" id="UP000007726">
    <property type="component" value="Chromosome"/>
</dbReference>
<feature type="transmembrane region" description="Helical" evidence="1">
    <location>
        <begin position="109"/>
        <end position="129"/>
    </location>
</feature>
<dbReference type="InterPro" id="IPR007059">
    <property type="entry name" value="DmsC"/>
</dbReference>
<dbReference type="EMBL" id="CP001336">
    <property type="protein sequence ID" value="ACL20367.1"/>
    <property type="molecule type" value="Genomic_DNA"/>
</dbReference>
<dbReference type="GO" id="GO:0009390">
    <property type="term" value="C:dimethyl sulfoxide reductase complex"/>
    <property type="evidence" value="ECO:0007669"/>
    <property type="project" value="TreeGrafter"/>
</dbReference>
<dbReference type="AlphaFoldDB" id="B8FTD3"/>
<evidence type="ECO:0000256" key="1">
    <source>
        <dbReference type="SAM" id="Phobius"/>
    </source>
</evidence>
<organism evidence="2 3">
    <name type="scientific">Desulfitobacterium hafniense (strain DSM 10664 / DCB-2)</name>
    <dbReference type="NCBI Taxonomy" id="272564"/>
    <lineage>
        <taxon>Bacteria</taxon>
        <taxon>Bacillati</taxon>
        <taxon>Bacillota</taxon>
        <taxon>Clostridia</taxon>
        <taxon>Eubacteriales</taxon>
        <taxon>Desulfitobacteriaceae</taxon>
        <taxon>Desulfitobacterium</taxon>
    </lineage>
</organism>
<name>B8FTD3_DESHD</name>
<gene>
    <name evidence="2" type="ordered locus">Dhaf_2336</name>
</gene>
<dbReference type="PANTHER" id="PTHR38095">
    <property type="entry name" value="ANAEROBIC DIMETHYL SULFOXIDE REDUCTASE CHAIN YNFH"/>
    <property type="match status" value="1"/>
</dbReference>
<proteinExistence type="predicted"/>